<sequence>MLWFIMTLLNQQLHGTNGQTEMCRSLLDYGSQSHFISSALSKSLHFKRQKHNVIIDDISNTTKSVREITIFEISSCTSKQYKLNTLITPKSTINMPTNKIDISEWKHINNLPLDHPTFYKPCKIGLLIGAELFFRLL</sequence>
<gene>
    <name evidence="2" type="ORF">MEUPH1_LOCUS8504</name>
</gene>
<dbReference type="AlphaFoldDB" id="A0AAV0W8U4"/>
<protein>
    <recommendedName>
        <fullName evidence="4">Peptidase aspartic putative domain-containing protein</fullName>
    </recommendedName>
</protein>
<evidence type="ECO:0000313" key="2">
    <source>
        <dbReference type="EMBL" id="CAI6352236.1"/>
    </source>
</evidence>
<evidence type="ECO:0000313" key="3">
    <source>
        <dbReference type="Proteomes" id="UP001160148"/>
    </source>
</evidence>
<name>A0AAV0W8U4_9HEMI</name>
<reference evidence="2 3" key="1">
    <citation type="submission" date="2023-01" db="EMBL/GenBank/DDBJ databases">
        <authorList>
            <person name="Whitehead M."/>
        </authorList>
    </citation>
    <scope>NUCLEOTIDE SEQUENCE [LARGE SCALE GENOMIC DNA]</scope>
</reference>
<dbReference type="Proteomes" id="UP001160148">
    <property type="component" value="Unassembled WGS sequence"/>
</dbReference>
<comment type="caution">
    <text evidence="2">The sequence shown here is derived from an EMBL/GenBank/DDBJ whole genome shotgun (WGS) entry which is preliminary data.</text>
</comment>
<organism evidence="2 3">
    <name type="scientific">Macrosiphum euphorbiae</name>
    <name type="common">potato aphid</name>
    <dbReference type="NCBI Taxonomy" id="13131"/>
    <lineage>
        <taxon>Eukaryota</taxon>
        <taxon>Metazoa</taxon>
        <taxon>Ecdysozoa</taxon>
        <taxon>Arthropoda</taxon>
        <taxon>Hexapoda</taxon>
        <taxon>Insecta</taxon>
        <taxon>Pterygota</taxon>
        <taxon>Neoptera</taxon>
        <taxon>Paraneoptera</taxon>
        <taxon>Hemiptera</taxon>
        <taxon>Sternorrhyncha</taxon>
        <taxon>Aphidomorpha</taxon>
        <taxon>Aphidoidea</taxon>
        <taxon>Aphididae</taxon>
        <taxon>Macrosiphini</taxon>
        <taxon>Macrosiphum</taxon>
    </lineage>
</organism>
<evidence type="ECO:0000256" key="1">
    <source>
        <dbReference type="SAM" id="SignalP"/>
    </source>
</evidence>
<accession>A0AAV0W8U4</accession>
<keyword evidence="1" id="KW-0732">Signal</keyword>
<dbReference type="EMBL" id="CARXXK010000001">
    <property type="protein sequence ID" value="CAI6352236.1"/>
    <property type="molecule type" value="Genomic_DNA"/>
</dbReference>
<feature type="chain" id="PRO_5043348069" description="Peptidase aspartic putative domain-containing protein" evidence="1">
    <location>
        <begin position="19"/>
        <end position="137"/>
    </location>
</feature>
<proteinExistence type="predicted"/>
<evidence type="ECO:0008006" key="4">
    <source>
        <dbReference type="Google" id="ProtNLM"/>
    </source>
</evidence>
<feature type="signal peptide" evidence="1">
    <location>
        <begin position="1"/>
        <end position="18"/>
    </location>
</feature>
<keyword evidence="3" id="KW-1185">Reference proteome</keyword>